<gene>
    <name evidence="6" type="ORF">QGN17_02215</name>
</gene>
<dbReference type="CDD" id="cd18093">
    <property type="entry name" value="SpoU-like_TrmJ"/>
    <property type="match status" value="1"/>
</dbReference>
<dbReference type="Gene3D" id="1.10.8.590">
    <property type="match status" value="1"/>
</dbReference>
<dbReference type="GO" id="GO:0008168">
    <property type="term" value="F:methyltransferase activity"/>
    <property type="evidence" value="ECO:0007669"/>
    <property type="project" value="UniProtKB-KW"/>
</dbReference>
<evidence type="ECO:0000313" key="6">
    <source>
        <dbReference type="EMBL" id="MDH7637535.1"/>
    </source>
</evidence>
<protein>
    <submittedName>
        <fullName evidence="6">TrmH family RNA methyltransferase</fullName>
    </submittedName>
</protein>
<evidence type="ECO:0000259" key="5">
    <source>
        <dbReference type="PROSITE" id="PS50164"/>
    </source>
</evidence>
<sequence length="365" mass="39616">MSFSAYLLRCSDGSYYAGHTDDLERRVAQHQAGGLPGYTHDRRPVELVWSESFATRDEALAAEQQIKGWSRTKKEALIASDWATISALAIPPAERDSRALRLRSGLTEVEDVETSVRAERSRSTAATQTKPPVIVLVRPQLGQNIGKAARAMLNFGLTEMRLVAPRDGWPNPEAGPAASGADIVLEQAQVFETVAEAIADCSNVYATTVRKRGVTKPVVTPVEAADEIWKAPGRSAILFGPERSGLETDDVAIARSILTVPINPEFGSLNLAQAVILVAYEWSKGQALAQPPAVDIDPPAPQAELDGMIDQLDGMLDAAGFFFPPDRTPATRRTLRTMLTKPGWNSQEVRTLRGVLSALANPRQR</sequence>
<keyword evidence="3" id="KW-0808">Transferase</keyword>
<evidence type="ECO:0000256" key="3">
    <source>
        <dbReference type="ARBA" id="ARBA00022679"/>
    </source>
</evidence>
<evidence type="ECO:0000256" key="1">
    <source>
        <dbReference type="ARBA" id="ARBA00007228"/>
    </source>
</evidence>
<comment type="similarity">
    <text evidence="1">Belongs to the class IV-like SAM-binding methyltransferase superfamily. RNA methyltransferase TrmH family.</text>
</comment>
<accession>A0ABT6MWZ2</accession>
<keyword evidence="4" id="KW-0949">S-adenosyl-L-methionine</keyword>
<keyword evidence="7" id="KW-1185">Reference proteome</keyword>
<dbReference type="PANTHER" id="PTHR42786:SF7">
    <property type="entry name" value="TRNA_RRNA METHYLTRANSFERASE SPOU TYPE DOMAIN-CONTAINING PROTEIN"/>
    <property type="match status" value="1"/>
</dbReference>
<dbReference type="CDD" id="cd10456">
    <property type="entry name" value="GIY-YIG_UPF0213"/>
    <property type="match status" value="1"/>
</dbReference>
<dbReference type="EMBL" id="JARYGZ010000001">
    <property type="protein sequence ID" value="MDH7637535.1"/>
    <property type="molecule type" value="Genomic_DNA"/>
</dbReference>
<dbReference type="Gene3D" id="3.40.1280.10">
    <property type="match status" value="1"/>
</dbReference>
<dbReference type="Pfam" id="PF00588">
    <property type="entry name" value="SpoU_methylase"/>
    <property type="match status" value="1"/>
</dbReference>
<dbReference type="PANTHER" id="PTHR42786">
    <property type="entry name" value="TRNA/RRNA METHYLTRANSFERASE"/>
    <property type="match status" value="1"/>
</dbReference>
<dbReference type="GO" id="GO:0032259">
    <property type="term" value="P:methylation"/>
    <property type="evidence" value="ECO:0007669"/>
    <property type="project" value="UniProtKB-KW"/>
</dbReference>
<dbReference type="RefSeq" id="WP_281042887.1">
    <property type="nucleotide sequence ID" value="NZ_JARYGZ010000001.1"/>
</dbReference>
<name>A0ABT6MWZ2_9SPHN</name>
<dbReference type="SUPFAM" id="SSF82771">
    <property type="entry name" value="GIY-YIG endonuclease"/>
    <property type="match status" value="1"/>
</dbReference>
<dbReference type="InterPro" id="IPR000305">
    <property type="entry name" value="GIY-YIG_endonuc"/>
</dbReference>
<evidence type="ECO:0000256" key="2">
    <source>
        <dbReference type="ARBA" id="ARBA00022603"/>
    </source>
</evidence>
<reference evidence="6" key="1">
    <citation type="submission" date="2023-04" db="EMBL/GenBank/DDBJ databases">
        <title>Sphingomonas sp. MAHUQ-71 isolated from rice field.</title>
        <authorList>
            <person name="Huq M.A."/>
        </authorList>
    </citation>
    <scope>NUCLEOTIDE SEQUENCE</scope>
    <source>
        <strain evidence="6">MAHUQ-71</strain>
    </source>
</reference>
<proteinExistence type="inferred from homology"/>
<dbReference type="InterPro" id="IPR029026">
    <property type="entry name" value="tRNA_m1G_MTases_N"/>
</dbReference>
<dbReference type="Pfam" id="PF01541">
    <property type="entry name" value="GIY-YIG"/>
    <property type="match status" value="1"/>
</dbReference>
<feature type="domain" description="GIY-YIG" evidence="5">
    <location>
        <begin position="1"/>
        <end position="76"/>
    </location>
</feature>
<dbReference type="InterPro" id="IPR029028">
    <property type="entry name" value="Alpha/beta_knot_MTases"/>
</dbReference>
<dbReference type="Gene3D" id="3.40.1440.10">
    <property type="entry name" value="GIY-YIG endonuclease"/>
    <property type="match status" value="1"/>
</dbReference>
<dbReference type="Proteomes" id="UP001160625">
    <property type="component" value="Unassembled WGS sequence"/>
</dbReference>
<organism evidence="6 7">
    <name type="scientific">Sphingomonas oryzagri</name>
    <dbReference type="NCBI Taxonomy" id="3042314"/>
    <lineage>
        <taxon>Bacteria</taxon>
        <taxon>Pseudomonadati</taxon>
        <taxon>Pseudomonadota</taxon>
        <taxon>Alphaproteobacteria</taxon>
        <taxon>Sphingomonadales</taxon>
        <taxon>Sphingomonadaceae</taxon>
        <taxon>Sphingomonas</taxon>
    </lineage>
</organism>
<evidence type="ECO:0000313" key="7">
    <source>
        <dbReference type="Proteomes" id="UP001160625"/>
    </source>
</evidence>
<keyword evidence="2 6" id="KW-0489">Methyltransferase</keyword>
<dbReference type="InterPro" id="IPR035901">
    <property type="entry name" value="GIY-YIG_endonuc_sf"/>
</dbReference>
<comment type="caution">
    <text evidence="6">The sequence shown here is derived from an EMBL/GenBank/DDBJ whole genome shotgun (WGS) entry which is preliminary data.</text>
</comment>
<evidence type="ECO:0000256" key="4">
    <source>
        <dbReference type="ARBA" id="ARBA00022691"/>
    </source>
</evidence>
<dbReference type="SUPFAM" id="SSF75217">
    <property type="entry name" value="alpha/beta knot"/>
    <property type="match status" value="1"/>
</dbReference>
<dbReference type="InterPro" id="IPR001537">
    <property type="entry name" value="SpoU_MeTrfase"/>
</dbReference>
<dbReference type="InterPro" id="IPR004384">
    <property type="entry name" value="RNA_MeTrfase_TrmJ/LasT"/>
</dbReference>
<dbReference type="PROSITE" id="PS50164">
    <property type="entry name" value="GIY_YIG"/>
    <property type="match status" value="1"/>
</dbReference>